<dbReference type="Pfam" id="PF01156">
    <property type="entry name" value="IU_nuc_hydro"/>
    <property type="match status" value="1"/>
</dbReference>
<dbReference type="InterPro" id="IPR036452">
    <property type="entry name" value="Ribo_hydro-like"/>
</dbReference>
<organism evidence="3 4">
    <name type="scientific">Anopheles albimanus</name>
    <name type="common">New world malaria mosquito</name>
    <dbReference type="NCBI Taxonomy" id="7167"/>
    <lineage>
        <taxon>Eukaryota</taxon>
        <taxon>Metazoa</taxon>
        <taxon>Ecdysozoa</taxon>
        <taxon>Arthropoda</taxon>
        <taxon>Hexapoda</taxon>
        <taxon>Insecta</taxon>
        <taxon>Pterygota</taxon>
        <taxon>Neoptera</taxon>
        <taxon>Endopterygota</taxon>
        <taxon>Diptera</taxon>
        <taxon>Nematocera</taxon>
        <taxon>Culicoidea</taxon>
        <taxon>Culicidae</taxon>
        <taxon>Anophelinae</taxon>
        <taxon>Anopheles</taxon>
    </lineage>
</organism>
<comment type="similarity">
    <text evidence="1">Belongs to the IUNH family.</text>
</comment>
<keyword evidence="4" id="KW-1185">Reference proteome</keyword>
<evidence type="ECO:0000256" key="1">
    <source>
        <dbReference type="ARBA" id="ARBA00009176"/>
    </source>
</evidence>
<sequence length="317" mass="35715">MGPRKVIIDLDAGTDDAWALLMLLKAEQRYNLQVIAITCVHGNTDVDNVTTNVRRILTAIDRTDVPVYRGSSESLITPRKREQPEQGFHGSNGFGDITFEQTQIDRSVVQEEHAVLALHRLLVQHPCQVAVICVGPLTNLALCLKLYPLVGNLIGELHIMGGNRLGVGNVTRSAEFNFYADAEAAQIVLEKVQCPVTLLPWETCQTQARALPMEWRMEQLGQRAGSNRAVLLLNEIERKVYRGWSNWMPCDAFLVAAFIRPDIIERSERFHVDIELHGTLTRGQMVLDHLQSVPENVRIVDKLNDDEFRQLCIMATE</sequence>
<dbReference type="GeneID" id="118466541"/>
<dbReference type="RefSeq" id="XP_035791995.1">
    <property type="nucleotide sequence ID" value="XM_035936102.1"/>
</dbReference>
<dbReference type="InterPro" id="IPR001910">
    <property type="entry name" value="Inosine/uridine_hydrolase_dom"/>
</dbReference>
<reference evidence="3 4" key="1">
    <citation type="journal article" date="2017" name="G3 (Bethesda)">
        <title>The Physical Genome Mapping of Anopheles albimanus Corrected Scaffold Misassemblies and Identified Interarm Rearrangements in Genus Anopheles.</title>
        <authorList>
            <person name="Artemov G.N."/>
            <person name="Peery A.N."/>
            <person name="Jiang X."/>
            <person name="Tu Z."/>
            <person name="Stegniy V.N."/>
            <person name="Sharakhova M.V."/>
            <person name="Sharakhov I.V."/>
        </authorList>
    </citation>
    <scope>NUCLEOTIDE SEQUENCE [LARGE SCALE GENOMIC DNA]</scope>
    <source>
        <strain evidence="3 4">ALBI9_A</strain>
    </source>
</reference>
<dbReference type="VEuPathDB" id="VectorBase:AALB006817"/>
<protein>
    <recommendedName>
        <fullName evidence="2">Inosine/uridine-preferring nucleoside hydrolase domain-containing protein</fullName>
    </recommendedName>
</protein>
<dbReference type="KEGG" id="aali:118466541"/>
<dbReference type="InterPro" id="IPR052775">
    <property type="entry name" value="IUN_hydrolase"/>
</dbReference>
<dbReference type="AlphaFoldDB" id="A0A182FJX2"/>
<proteinExistence type="inferred from homology"/>
<dbReference type="Proteomes" id="UP000069272">
    <property type="component" value="Chromosome X"/>
</dbReference>
<dbReference type="PANTHER" id="PTHR46190:SF1">
    <property type="entry name" value="SI:CH211-201H21.5"/>
    <property type="match status" value="1"/>
</dbReference>
<dbReference type="PANTHER" id="PTHR46190">
    <property type="entry name" value="SI:CH211-201H21.5-RELATED"/>
    <property type="match status" value="1"/>
</dbReference>
<accession>A0A182FJX2</accession>
<reference evidence="3" key="2">
    <citation type="submission" date="2022-08" db="UniProtKB">
        <authorList>
            <consortium name="EnsemblMetazoa"/>
        </authorList>
    </citation>
    <scope>IDENTIFICATION</scope>
    <source>
        <strain evidence="3">STECLA/ALBI9_A</strain>
    </source>
</reference>
<evidence type="ECO:0000259" key="2">
    <source>
        <dbReference type="Pfam" id="PF01156"/>
    </source>
</evidence>
<dbReference type="CDD" id="cd02649">
    <property type="entry name" value="nuc_hydro_CeIAG"/>
    <property type="match status" value="1"/>
</dbReference>
<evidence type="ECO:0000313" key="3">
    <source>
        <dbReference type="EnsemblMetazoa" id="AALB006817-PA"/>
    </source>
</evidence>
<dbReference type="OrthoDB" id="432381at2759"/>
<feature type="domain" description="Inosine/uridine-preferring nucleoside hydrolase" evidence="2">
    <location>
        <begin position="6"/>
        <end position="309"/>
    </location>
</feature>
<dbReference type="SUPFAM" id="SSF53590">
    <property type="entry name" value="Nucleoside hydrolase"/>
    <property type="match status" value="1"/>
</dbReference>
<dbReference type="STRING" id="7167.A0A182FJX2"/>
<dbReference type="Gene3D" id="3.90.245.10">
    <property type="entry name" value="Ribonucleoside hydrolase-like"/>
    <property type="match status" value="1"/>
</dbReference>
<evidence type="ECO:0000313" key="4">
    <source>
        <dbReference type="Proteomes" id="UP000069272"/>
    </source>
</evidence>
<name>A0A182FJX2_ANOAL</name>
<dbReference type="EnsemblMetazoa" id="AALB006817-RA">
    <property type="protein sequence ID" value="AALB006817-PA"/>
    <property type="gene ID" value="AALB006817"/>
</dbReference>
<dbReference type="GO" id="GO:0016799">
    <property type="term" value="F:hydrolase activity, hydrolyzing N-glycosyl compounds"/>
    <property type="evidence" value="ECO:0007669"/>
    <property type="project" value="InterPro"/>
</dbReference>
<dbReference type="VEuPathDB" id="VectorBase:AALB20_038678"/>